<feature type="transmembrane region" description="Helical" evidence="8">
    <location>
        <begin position="113"/>
        <end position="134"/>
    </location>
</feature>
<accession>A0AAV8XNY2</accession>
<dbReference type="EMBL" id="JANEYF010003027">
    <property type="protein sequence ID" value="KAJ8940050.1"/>
    <property type="molecule type" value="Genomic_DNA"/>
</dbReference>
<dbReference type="GO" id="GO:0005460">
    <property type="term" value="F:UDP-glucose transmembrane transporter activity"/>
    <property type="evidence" value="ECO:0007669"/>
    <property type="project" value="TreeGrafter"/>
</dbReference>
<comment type="subcellular location">
    <subcellularLocation>
        <location evidence="1">Endoplasmic reticulum membrane</location>
        <topology evidence="1">Multi-pass membrane protein</topology>
    </subcellularLocation>
</comment>
<comment type="caution">
    <text evidence="10">The sequence shown here is derived from an EMBL/GenBank/DDBJ whole genome shotgun (WGS) entry which is preliminary data.</text>
</comment>
<keyword evidence="11" id="KW-1185">Reference proteome</keyword>
<proteinExistence type="inferred from homology"/>
<feature type="transmembrane region" description="Helical" evidence="8">
    <location>
        <begin position="209"/>
        <end position="225"/>
    </location>
</feature>
<evidence type="ECO:0000256" key="3">
    <source>
        <dbReference type="ARBA" id="ARBA00022448"/>
    </source>
</evidence>
<evidence type="ECO:0000313" key="11">
    <source>
        <dbReference type="Proteomes" id="UP001162156"/>
    </source>
</evidence>
<gene>
    <name evidence="10" type="ORF">NQ314_010882</name>
</gene>
<dbReference type="AlphaFoldDB" id="A0AAV8XNY2"/>
<keyword evidence="9" id="KW-0732">Signal</keyword>
<evidence type="ECO:0000313" key="10">
    <source>
        <dbReference type="EMBL" id="KAJ8940050.1"/>
    </source>
</evidence>
<dbReference type="GO" id="GO:0005459">
    <property type="term" value="F:UDP-galactose transmembrane transporter activity"/>
    <property type="evidence" value="ECO:0007669"/>
    <property type="project" value="TreeGrafter"/>
</dbReference>
<protein>
    <submittedName>
        <fullName evidence="10">Uncharacterized protein</fullName>
    </submittedName>
</protein>
<keyword evidence="6 8" id="KW-1133">Transmembrane helix</keyword>
<dbReference type="GO" id="GO:0005789">
    <property type="term" value="C:endoplasmic reticulum membrane"/>
    <property type="evidence" value="ECO:0007669"/>
    <property type="project" value="UniProtKB-SubCell"/>
</dbReference>
<keyword evidence="5" id="KW-0256">Endoplasmic reticulum</keyword>
<evidence type="ECO:0000256" key="4">
    <source>
        <dbReference type="ARBA" id="ARBA00022692"/>
    </source>
</evidence>
<evidence type="ECO:0000256" key="8">
    <source>
        <dbReference type="SAM" id="Phobius"/>
    </source>
</evidence>
<comment type="similarity">
    <text evidence="2">Belongs to the nucleotide-sugar transporter family. SLC35B subfamily.</text>
</comment>
<organism evidence="10 11">
    <name type="scientific">Rhamnusium bicolor</name>
    <dbReference type="NCBI Taxonomy" id="1586634"/>
    <lineage>
        <taxon>Eukaryota</taxon>
        <taxon>Metazoa</taxon>
        <taxon>Ecdysozoa</taxon>
        <taxon>Arthropoda</taxon>
        <taxon>Hexapoda</taxon>
        <taxon>Insecta</taxon>
        <taxon>Pterygota</taxon>
        <taxon>Neoptera</taxon>
        <taxon>Endopterygota</taxon>
        <taxon>Coleoptera</taxon>
        <taxon>Polyphaga</taxon>
        <taxon>Cucujiformia</taxon>
        <taxon>Chrysomeloidea</taxon>
        <taxon>Cerambycidae</taxon>
        <taxon>Lepturinae</taxon>
        <taxon>Rhagiini</taxon>
        <taxon>Rhamnusium</taxon>
    </lineage>
</organism>
<evidence type="ECO:0000256" key="7">
    <source>
        <dbReference type="ARBA" id="ARBA00023136"/>
    </source>
</evidence>
<feature type="transmembrane region" description="Helical" evidence="8">
    <location>
        <begin position="155"/>
        <end position="173"/>
    </location>
</feature>
<evidence type="ECO:0000256" key="9">
    <source>
        <dbReference type="SAM" id="SignalP"/>
    </source>
</evidence>
<dbReference type="InterPro" id="IPR013657">
    <property type="entry name" value="SCL35B1-4/HUT1"/>
</dbReference>
<keyword evidence="7 8" id="KW-0472">Membrane</keyword>
<dbReference type="InterPro" id="IPR037185">
    <property type="entry name" value="EmrE-like"/>
</dbReference>
<evidence type="ECO:0000256" key="2">
    <source>
        <dbReference type="ARBA" id="ARBA00010694"/>
    </source>
</evidence>
<dbReference type="SUPFAM" id="SSF103481">
    <property type="entry name" value="Multidrug resistance efflux transporter EmrE"/>
    <property type="match status" value="2"/>
</dbReference>
<evidence type="ECO:0000256" key="1">
    <source>
        <dbReference type="ARBA" id="ARBA00004477"/>
    </source>
</evidence>
<dbReference type="PANTHER" id="PTHR10778">
    <property type="entry name" value="SOLUTE CARRIER FAMILY 35 MEMBER B"/>
    <property type="match status" value="1"/>
</dbReference>
<dbReference type="Pfam" id="PF08449">
    <property type="entry name" value="UAA"/>
    <property type="match status" value="1"/>
</dbReference>
<name>A0AAV8XNY2_9CUCU</name>
<feature type="chain" id="PRO_5043361803" evidence="9">
    <location>
        <begin position="18"/>
        <end position="232"/>
    </location>
</feature>
<dbReference type="PANTHER" id="PTHR10778:SF10">
    <property type="entry name" value="SOLUTE CARRIER FAMILY 35 MEMBER B1"/>
    <property type="match status" value="1"/>
</dbReference>
<evidence type="ECO:0000256" key="5">
    <source>
        <dbReference type="ARBA" id="ARBA00022824"/>
    </source>
</evidence>
<dbReference type="GO" id="GO:0000139">
    <property type="term" value="C:Golgi membrane"/>
    <property type="evidence" value="ECO:0007669"/>
    <property type="project" value="TreeGrafter"/>
</dbReference>
<keyword evidence="4 8" id="KW-0812">Transmembrane</keyword>
<sequence>MSMSLTYLLAMICSNMALRFVPYPTQVVGKSAKPIPVMVLGVLLGRKSYPFKKYIFVFMIVLGIVLFMLKDKTDVSKETSLGVGELLLFLSLLMDGLTGAIQERIRAESKPSGLQMMYVGNAWSTCFLLLPIIITGEYGSFYQFSQRYPYVLKDLLLLGVTSAAGQLFLYSMVSESGPLVVSIVTTTRKFFTVLGSVILFGNTLSGRQWTGAIVVFTALFLDAFYSKSSKKK</sequence>
<dbReference type="Proteomes" id="UP001162156">
    <property type="component" value="Unassembled WGS sequence"/>
</dbReference>
<feature type="transmembrane region" description="Helical" evidence="8">
    <location>
        <begin position="51"/>
        <end position="69"/>
    </location>
</feature>
<reference evidence="10" key="1">
    <citation type="journal article" date="2023" name="Insect Mol. Biol.">
        <title>Genome sequencing provides insights into the evolution of gene families encoding plant cell wall-degrading enzymes in longhorned beetles.</title>
        <authorList>
            <person name="Shin N.R."/>
            <person name="Okamura Y."/>
            <person name="Kirsch R."/>
            <person name="Pauchet Y."/>
        </authorList>
    </citation>
    <scope>NUCLEOTIDE SEQUENCE</scope>
    <source>
        <strain evidence="10">RBIC_L_NR</strain>
    </source>
</reference>
<feature type="signal peptide" evidence="9">
    <location>
        <begin position="1"/>
        <end position="17"/>
    </location>
</feature>
<keyword evidence="3" id="KW-0813">Transport</keyword>
<evidence type="ECO:0000256" key="6">
    <source>
        <dbReference type="ARBA" id="ARBA00022989"/>
    </source>
</evidence>